<protein>
    <submittedName>
        <fullName evidence="1">Uncharacterized protein</fullName>
    </submittedName>
</protein>
<gene>
    <name evidence="1" type="ORF">CWR48_15215</name>
</gene>
<comment type="caution">
    <text evidence="1">The sequence shown here is derived from an EMBL/GenBank/DDBJ whole genome shotgun (WGS) entry which is preliminary data.</text>
</comment>
<dbReference type="RefSeq" id="WP_115774185.1">
    <property type="nucleotide sequence ID" value="NZ_PIOC01000023.1"/>
</dbReference>
<dbReference type="EMBL" id="PIOC01000023">
    <property type="protein sequence ID" value="RDW16955.1"/>
    <property type="molecule type" value="Genomic_DNA"/>
</dbReference>
<evidence type="ECO:0000313" key="2">
    <source>
        <dbReference type="Proteomes" id="UP000257143"/>
    </source>
</evidence>
<dbReference type="AlphaFoldDB" id="A0A3D8PP78"/>
<reference evidence="2" key="1">
    <citation type="submission" date="2017-11" db="EMBL/GenBank/DDBJ databases">
        <authorList>
            <person name="Zhu W."/>
        </authorList>
    </citation>
    <scope>NUCLEOTIDE SEQUENCE [LARGE SCALE GENOMIC DNA]</scope>
    <source>
        <strain evidence="2">CAU 1183</strain>
    </source>
</reference>
<keyword evidence="2" id="KW-1185">Reference proteome</keyword>
<name>A0A3D8PP78_9BACI</name>
<evidence type="ECO:0000313" key="1">
    <source>
        <dbReference type="EMBL" id="RDW16955.1"/>
    </source>
</evidence>
<sequence length="77" mass="9076">MEAPLTQLVNIVVKIIEEQTAMKYETSSIKEEVSSVKKNQTSIRTDFKSMKEQSEIRHKEVMEQLQELKISQDFTWE</sequence>
<organism evidence="1 2">
    <name type="scientific">Oceanobacillus arenosus</name>
    <dbReference type="NCBI Taxonomy" id="1229153"/>
    <lineage>
        <taxon>Bacteria</taxon>
        <taxon>Bacillati</taxon>
        <taxon>Bacillota</taxon>
        <taxon>Bacilli</taxon>
        <taxon>Bacillales</taxon>
        <taxon>Bacillaceae</taxon>
        <taxon>Oceanobacillus</taxon>
    </lineage>
</organism>
<accession>A0A3D8PP78</accession>
<proteinExistence type="predicted"/>
<dbReference type="Proteomes" id="UP000257143">
    <property type="component" value="Unassembled WGS sequence"/>
</dbReference>